<dbReference type="RefSeq" id="XP_032348334.1">
    <property type="nucleotide sequence ID" value="XM_032492443.1"/>
</dbReference>
<feature type="compositionally biased region" description="Basic residues" evidence="1">
    <location>
        <begin position="296"/>
        <end position="305"/>
    </location>
</feature>
<feature type="compositionally biased region" description="Polar residues" evidence="1">
    <location>
        <begin position="142"/>
        <end position="152"/>
    </location>
</feature>
<feature type="compositionally biased region" description="Basic and acidic residues" evidence="1">
    <location>
        <begin position="306"/>
        <end position="321"/>
    </location>
</feature>
<dbReference type="AlphaFoldDB" id="A0A8B8U177"/>
<feature type="region of interest" description="Disordered" evidence="1">
    <location>
        <begin position="1"/>
        <end position="87"/>
    </location>
</feature>
<accession>A0A8B8U177</accession>
<feature type="region of interest" description="Disordered" evidence="1">
    <location>
        <begin position="123"/>
        <end position="161"/>
    </location>
</feature>
<dbReference type="GeneID" id="116667547"/>
<feature type="region of interest" description="Disordered" evidence="1">
    <location>
        <begin position="248"/>
        <end position="321"/>
    </location>
</feature>
<dbReference type="KEGG" id="cfr:116667547"/>
<name>A0A8B8U177_CAMFR</name>
<feature type="compositionally biased region" description="Basic and acidic residues" evidence="1">
    <location>
        <begin position="7"/>
        <end position="21"/>
    </location>
</feature>
<gene>
    <name evidence="3" type="primary">LOC116667547</name>
</gene>
<organism evidence="2 3">
    <name type="scientific">Camelus ferus</name>
    <name type="common">Wild bactrian camel</name>
    <name type="synonym">Camelus bactrianus ferus</name>
    <dbReference type="NCBI Taxonomy" id="419612"/>
    <lineage>
        <taxon>Eukaryota</taxon>
        <taxon>Metazoa</taxon>
        <taxon>Chordata</taxon>
        <taxon>Craniata</taxon>
        <taxon>Vertebrata</taxon>
        <taxon>Euteleostomi</taxon>
        <taxon>Mammalia</taxon>
        <taxon>Eutheria</taxon>
        <taxon>Laurasiatheria</taxon>
        <taxon>Artiodactyla</taxon>
        <taxon>Tylopoda</taxon>
        <taxon>Camelidae</taxon>
        <taxon>Camelus</taxon>
    </lineage>
</organism>
<protein>
    <submittedName>
        <fullName evidence="3">Collagen alpha-1(I) chain-like isoform X1</fullName>
    </submittedName>
</protein>
<evidence type="ECO:0000313" key="2">
    <source>
        <dbReference type="Proteomes" id="UP000694856"/>
    </source>
</evidence>
<evidence type="ECO:0000313" key="3">
    <source>
        <dbReference type="RefSeq" id="XP_032348334.1"/>
    </source>
</evidence>
<keyword evidence="2" id="KW-1185">Reference proteome</keyword>
<feature type="compositionally biased region" description="Basic and acidic residues" evidence="1">
    <location>
        <begin position="278"/>
        <end position="295"/>
    </location>
</feature>
<dbReference type="Proteomes" id="UP000694856">
    <property type="component" value="Chromosome 12"/>
</dbReference>
<reference evidence="3" key="1">
    <citation type="submission" date="2025-08" db="UniProtKB">
        <authorList>
            <consortium name="RefSeq"/>
        </authorList>
    </citation>
    <scope>IDENTIFICATION</scope>
    <source>
        <tissue evidence="3">Ear skin</tissue>
    </source>
</reference>
<sequence>MRAKNSLWERGRGEGVGEVTKRKGSRRRGCGSAAAVLGELGPRGGGGRRGLRGPGGPGPRWAGTRPRRPADGQRPSGAPGAPVCASVASSVKRNPTAEGGLYSQRRPPGISCKTGTWSVCAGQPVTTADRGRGSHPGPADGTCSTGGETRTPGTHRAPSSFGCAPPASSHHCCAGSWRCKDSTRRVQRSHLSRPNVVLLGAQPLTSGKRAMGGPGPLCHVHVLAMSLAPPRPLPFLWVVAGPLHGPTPNGALRPGRGQEVSVLGSTCPPEAQGQLGEGRGERGRDPWEEAEENRRRGWGRGRKAAGRTERSGEGEVSARRH</sequence>
<feature type="compositionally biased region" description="Gly residues" evidence="1">
    <location>
        <begin position="41"/>
        <end position="55"/>
    </location>
</feature>
<proteinExistence type="predicted"/>
<evidence type="ECO:0000256" key="1">
    <source>
        <dbReference type="SAM" id="MobiDB-lite"/>
    </source>
</evidence>